<organism evidence="12 13">
    <name type="scientific">Aeromonas veronii</name>
    <dbReference type="NCBI Taxonomy" id="654"/>
    <lineage>
        <taxon>Bacteria</taxon>
        <taxon>Pseudomonadati</taxon>
        <taxon>Pseudomonadota</taxon>
        <taxon>Gammaproteobacteria</taxon>
        <taxon>Aeromonadales</taxon>
        <taxon>Aeromonadaceae</taxon>
        <taxon>Aeromonas</taxon>
    </lineage>
</organism>
<dbReference type="Pfam" id="PF00015">
    <property type="entry name" value="MCPsignal"/>
    <property type="match status" value="1"/>
</dbReference>
<keyword evidence="4 9" id="KW-1133">Transmembrane helix</keyword>
<evidence type="ECO:0000256" key="6">
    <source>
        <dbReference type="ARBA" id="ARBA00023224"/>
    </source>
</evidence>
<dbReference type="PROSITE" id="PS50885">
    <property type="entry name" value="HAMP"/>
    <property type="match status" value="1"/>
</dbReference>
<evidence type="ECO:0000256" key="1">
    <source>
        <dbReference type="ARBA" id="ARBA00004651"/>
    </source>
</evidence>
<dbReference type="Pfam" id="PF00672">
    <property type="entry name" value="HAMP"/>
    <property type="match status" value="1"/>
</dbReference>
<feature type="domain" description="HAMP" evidence="11">
    <location>
        <begin position="263"/>
        <end position="315"/>
    </location>
</feature>
<dbReference type="GO" id="GO:0006935">
    <property type="term" value="P:chemotaxis"/>
    <property type="evidence" value="ECO:0007669"/>
    <property type="project" value="InterPro"/>
</dbReference>
<evidence type="ECO:0000256" key="7">
    <source>
        <dbReference type="ARBA" id="ARBA00029447"/>
    </source>
</evidence>
<dbReference type="Pfam" id="PF17200">
    <property type="entry name" value="sCache_2"/>
    <property type="match status" value="1"/>
</dbReference>
<keyword evidence="5 9" id="KW-0472">Membrane</keyword>
<accession>A0A6S5BZV8</accession>
<feature type="domain" description="Methyl-accepting transducer" evidence="10">
    <location>
        <begin position="320"/>
        <end position="556"/>
    </location>
</feature>
<keyword evidence="3 9" id="KW-0812">Transmembrane</keyword>
<dbReference type="InterPro" id="IPR033480">
    <property type="entry name" value="sCache_2"/>
</dbReference>
<evidence type="ECO:0000256" key="2">
    <source>
        <dbReference type="ARBA" id="ARBA00022475"/>
    </source>
</evidence>
<keyword evidence="6 8" id="KW-0807">Transducer</keyword>
<evidence type="ECO:0000259" key="11">
    <source>
        <dbReference type="PROSITE" id="PS50885"/>
    </source>
</evidence>
<evidence type="ECO:0000313" key="13">
    <source>
        <dbReference type="Proteomes" id="UP000515442"/>
    </source>
</evidence>
<dbReference type="PANTHER" id="PTHR32089:SF120">
    <property type="entry name" value="METHYL-ACCEPTING CHEMOTAXIS PROTEIN TLPQ"/>
    <property type="match status" value="1"/>
</dbReference>
<dbReference type="SMART" id="SM01049">
    <property type="entry name" value="Cache_2"/>
    <property type="match status" value="1"/>
</dbReference>
<feature type="transmembrane region" description="Helical" evidence="9">
    <location>
        <begin position="69"/>
        <end position="91"/>
    </location>
</feature>
<comment type="subcellular location">
    <subcellularLocation>
        <location evidence="1">Cell membrane</location>
        <topology evidence="1">Multi-pass membrane protein</topology>
    </subcellularLocation>
</comment>
<dbReference type="SMART" id="SM00304">
    <property type="entry name" value="HAMP"/>
    <property type="match status" value="2"/>
</dbReference>
<evidence type="ECO:0000256" key="5">
    <source>
        <dbReference type="ARBA" id="ARBA00023136"/>
    </source>
</evidence>
<keyword evidence="2" id="KW-1003">Cell membrane</keyword>
<gene>
    <name evidence="12" type="ORF">WP3W19E03_03510</name>
</gene>
<evidence type="ECO:0000313" key="12">
    <source>
        <dbReference type="EMBL" id="BBR37826.1"/>
    </source>
</evidence>
<dbReference type="EMBL" id="AP022038">
    <property type="protein sequence ID" value="BBR37826.1"/>
    <property type="molecule type" value="Genomic_DNA"/>
</dbReference>
<dbReference type="SMART" id="SM00283">
    <property type="entry name" value="MA"/>
    <property type="match status" value="1"/>
</dbReference>
<dbReference type="Gene3D" id="3.30.450.20">
    <property type="entry name" value="PAS domain"/>
    <property type="match status" value="1"/>
</dbReference>
<dbReference type="GO" id="GO:0007165">
    <property type="term" value="P:signal transduction"/>
    <property type="evidence" value="ECO:0007669"/>
    <property type="project" value="UniProtKB-KW"/>
</dbReference>
<dbReference type="AlphaFoldDB" id="A0A6S5BZV8"/>
<dbReference type="GO" id="GO:0005886">
    <property type="term" value="C:plasma membrane"/>
    <property type="evidence" value="ECO:0007669"/>
    <property type="project" value="UniProtKB-SubCell"/>
</dbReference>
<evidence type="ECO:0000259" key="10">
    <source>
        <dbReference type="PROSITE" id="PS50111"/>
    </source>
</evidence>
<dbReference type="PANTHER" id="PTHR32089">
    <property type="entry name" value="METHYL-ACCEPTING CHEMOTAXIS PROTEIN MCPB"/>
    <property type="match status" value="1"/>
</dbReference>
<evidence type="ECO:0000256" key="8">
    <source>
        <dbReference type="PROSITE-ProRule" id="PRU00284"/>
    </source>
</evidence>
<evidence type="ECO:0000256" key="3">
    <source>
        <dbReference type="ARBA" id="ARBA00022692"/>
    </source>
</evidence>
<name>A0A6S5BZV8_AERVE</name>
<dbReference type="CDD" id="cd11386">
    <property type="entry name" value="MCP_signal"/>
    <property type="match status" value="1"/>
</dbReference>
<dbReference type="InterPro" id="IPR004090">
    <property type="entry name" value="Chemotax_Me-accpt_rcpt"/>
</dbReference>
<protein>
    <submittedName>
        <fullName evidence="12">Methyl-accepting chemotaxis protein</fullName>
    </submittedName>
</protein>
<reference evidence="12 13" key="1">
    <citation type="submission" date="2019-12" db="EMBL/GenBank/DDBJ databases">
        <title>complete genome sequences of Aeromonas veronii str. WP3-W19-ESBL-03 isolated from wastewater treatment plant effluent.</title>
        <authorList>
            <person name="Sekizuka T."/>
            <person name="Itokawa K."/>
            <person name="Yatsu K."/>
            <person name="Inamine Y."/>
            <person name="Kuroda M."/>
        </authorList>
    </citation>
    <scope>NUCLEOTIDE SEQUENCE [LARGE SCALE GENOMIC DNA]</scope>
    <source>
        <strain evidence="12 13">WP3-W19-ESBL-03</strain>
    </source>
</reference>
<dbReference type="CDD" id="cd06225">
    <property type="entry name" value="HAMP"/>
    <property type="match status" value="1"/>
</dbReference>
<dbReference type="Proteomes" id="UP000515442">
    <property type="component" value="Chromosome"/>
</dbReference>
<dbReference type="PROSITE" id="PS50111">
    <property type="entry name" value="CHEMOTAXIS_TRANSDUC_2"/>
    <property type="match status" value="1"/>
</dbReference>
<sequence length="616" mass="66588">MNTLPKSGALCLLAILLFKRSLEKVGKRLKVNELLTLTNWLQRYRATIKRDNEGLIMFKLGDITVSRKLILLLTLAFVGFVSLLFISANALKLNLMSEREARLNAVLGQAMSQIQFLASTLPAEQAQQEARKLLTHMRFDGNNYLFVIDENRTMLVHPIRPELVGQKMGEGGAATAGQFWFQMVDIAKGGKQGTLQYVWTGPSGETADKLSMVSGYQPWGWILGSGMLLQDIQQTIWAQYMKMGTATAIAILLMGLLGWRITHSIVAPLGQINDAMQRVAKGDLMVSIPVQGKDELGVVARCTNQSLDAIRHALLEASLGARNVADAALRIAASAEQTNQAVTSQRDQLAQLATAMNEMSTTISDVAGHAENTARDTQEATGEAGLGNRDVHASVHGIRALATEVEQATVQVNQLKEGVMQISEVTAVISAISEQTNLLALNAAIEAARAGEQGRGFAVVADEVRQLASRTRQSTEEIQSTIAQLQQRAVTAANAMDTSRKLAESSVNQSQQAGQDLTLIVNRIQHVSDMATQIATAAEQQSMVAEDMNRNVSGINDSALEMSQSASQLAQESELLAGLSRSLDERLAVFKLGKASTAAPMMAPVPHTSGEQRARH</sequence>
<dbReference type="PRINTS" id="PR00260">
    <property type="entry name" value="CHEMTRNSDUCR"/>
</dbReference>
<proteinExistence type="inferred from homology"/>
<comment type="similarity">
    <text evidence="7">Belongs to the methyl-accepting chemotaxis (MCP) protein family.</text>
</comment>
<dbReference type="Gene3D" id="1.10.287.950">
    <property type="entry name" value="Methyl-accepting chemotaxis protein"/>
    <property type="match status" value="1"/>
</dbReference>
<evidence type="ECO:0000256" key="9">
    <source>
        <dbReference type="SAM" id="Phobius"/>
    </source>
</evidence>
<dbReference type="InterPro" id="IPR004089">
    <property type="entry name" value="MCPsignal_dom"/>
</dbReference>
<dbReference type="SUPFAM" id="SSF58104">
    <property type="entry name" value="Methyl-accepting chemotaxis protein (MCP) signaling domain"/>
    <property type="match status" value="1"/>
</dbReference>
<dbReference type="GO" id="GO:0004888">
    <property type="term" value="F:transmembrane signaling receptor activity"/>
    <property type="evidence" value="ECO:0007669"/>
    <property type="project" value="InterPro"/>
</dbReference>
<dbReference type="InterPro" id="IPR003660">
    <property type="entry name" value="HAMP_dom"/>
</dbReference>
<evidence type="ECO:0000256" key="4">
    <source>
        <dbReference type="ARBA" id="ARBA00022989"/>
    </source>
</evidence>
<dbReference type="FunFam" id="1.10.287.950:FF:000001">
    <property type="entry name" value="Methyl-accepting chemotaxis sensory transducer"/>
    <property type="match status" value="1"/>
</dbReference>